<evidence type="ECO:0000313" key="1">
    <source>
        <dbReference type="EMBL" id="KAH0541467.1"/>
    </source>
</evidence>
<accession>A0A9P8I6F4</accession>
<dbReference type="InterPro" id="IPR036388">
    <property type="entry name" value="WH-like_DNA-bd_sf"/>
</dbReference>
<dbReference type="GO" id="GO:0003723">
    <property type="term" value="F:RNA binding"/>
    <property type="evidence" value="ECO:0007669"/>
    <property type="project" value="InterPro"/>
</dbReference>
<organism evidence="1 2">
    <name type="scientific">Glutinoglossum americanum</name>
    <dbReference type="NCBI Taxonomy" id="1670608"/>
    <lineage>
        <taxon>Eukaryota</taxon>
        <taxon>Fungi</taxon>
        <taxon>Dikarya</taxon>
        <taxon>Ascomycota</taxon>
        <taxon>Pezizomycotina</taxon>
        <taxon>Geoglossomycetes</taxon>
        <taxon>Geoglossales</taxon>
        <taxon>Geoglossaceae</taxon>
        <taxon>Glutinoglossum</taxon>
    </lineage>
</organism>
<dbReference type="PANTHER" id="PTHR12732">
    <property type="entry name" value="UNCHARACTERIZED PROTEASOME COMPONENT REGION PCI-CONTAINING"/>
    <property type="match status" value="1"/>
</dbReference>
<dbReference type="Gene3D" id="1.10.10.10">
    <property type="entry name" value="Winged helix-like DNA-binding domain superfamily/Winged helix DNA-binding domain"/>
    <property type="match status" value="1"/>
</dbReference>
<dbReference type="InterPro" id="IPR045114">
    <property type="entry name" value="Csn12-like"/>
</dbReference>
<dbReference type="OrthoDB" id="5404651at2759"/>
<dbReference type="SMART" id="SM00753">
    <property type="entry name" value="PAM"/>
    <property type="match status" value="1"/>
</dbReference>
<dbReference type="Proteomes" id="UP000698800">
    <property type="component" value="Unassembled WGS sequence"/>
</dbReference>
<keyword evidence="2" id="KW-1185">Reference proteome</keyword>
<dbReference type="EMBL" id="JAGHQL010000078">
    <property type="protein sequence ID" value="KAH0541467.1"/>
    <property type="molecule type" value="Genomic_DNA"/>
</dbReference>
<proteinExistence type="predicted"/>
<gene>
    <name evidence="1" type="ORF">FGG08_004077</name>
</gene>
<evidence type="ECO:0000313" key="2">
    <source>
        <dbReference type="Proteomes" id="UP000698800"/>
    </source>
</evidence>
<reference evidence="1" key="1">
    <citation type="submission" date="2021-03" db="EMBL/GenBank/DDBJ databases">
        <title>Comparative genomics and phylogenomic investigation of the class Geoglossomycetes provide insights into ecological specialization and systematics.</title>
        <authorList>
            <person name="Melie T."/>
            <person name="Pirro S."/>
            <person name="Miller A.N."/>
            <person name="Quandt A."/>
        </authorList>
    </citation>
    <scope>NUCLEOTIDE SEQUENCE</scope>
    <source>
        <strain evidence="1">GBOQ0MN5Z8</strain>
    </source>
</reference>
<name>A0A9P8I6F4_9PEZI</name>
<protein>
    <recommendedName>
        <fullName evidence="3">PCI domain-containing protein</fullName>
    </recommendedName>
</protein>
<evidence type="ECO:0008006" key="3">
    <source>
        <dbReference type="Google" id="ProtNLM"/>
    </source>
</evidence>
<dbReference type="AlphaFoldDB" id="A0A9P8I6F4"/>
<comment type="caution">
    <text evidence="1">The sequence shown here is derived from an EMBL/GenBank/DDBJ whole genome shotgun (WGS) entry which is preliminary data.</text>
</comment>
<sequence length="650" mass="71788">MANGGPTRQSVSLLPAPLRAGDIKTLSGRGWVVKRKPGGYGHKTRLALGAGGAVRQDILEDRGCRMWGWDAVRVVNIQVLNAAAFKSVTGINPPIPAISFEEYTRLRFTVYAVNIGMSTPTIDTFLVAIAGFLRTKDAVQIQDYLRVEPPVPEIYLTLGAEVRQFYPPEFEESHLLEGKCSSLLPEFDDGPDPVEGGSWPGFVEFMKSYLEFWRDVNFENLVDTHELLSGLVNQCITALSNPTMGVVLLPVTKSLSVALSKLAIMLDKRPDLIAHLFQRQAFMGGDDDSAVKRTMVESTAELLQRAFTICLIDRTKSATERLAGKKTGIYTIANLVLKLLFQCGKTRLATQLFTNISQHSPPLSFYPASHRVTYLYYLGRFLFSNNQFLRGLTALQAAYDQCFPQCLKHRRHILIYLTTANIIVGRFPSVDILKRPEAAGLAQIFLPVCKAIARGDLVGFQDSLNGEHRPWFLKKGILLPLRNRCEIMVWRSLARKTFVLNGFRGDAKRAPTLNLQDVISLAQFLEERNPNKPAPYIDEDLEGGEDETPTVLTWTMVDVEAIICSLIEQGFMHGYISHKQKKFAIQRGKERGPGTAVRIGFPSVYGVISARAKTKGEEGYVPAWVGDSPRGGAAGAGTVVNLSGARPAGS</sequence>
<dbReference type="GO" id="GO:0003690">
    <property type="term" value="F:double-stranded DNA binding"/>
    <property type="evidence" value="ECO:0007669"/>
    <property type="project" value="InterPro"/>
</dbReference>
<dbReference type="PANTHER" id="PTHR12732:SF8">
    <property type="entry name" value="NUCLEAR MRNA EXPORT PROTEIN THP1"/>
    <property type="match status" value="1"/>
</dbReference>